<gene>
    <name evidence="10" type="ORF">NBR_LOCUS12317</name>
</gene>
<keyword evidence="11" id="KW-1185">Reference proteome</keyword>
<proteinExistence type="inferred from homology"/>
<reference evidence="10 11" key="2">
    <citation type="submission" date="2018-11" db="EMBL/GenBank/DDBJ databases">
        <authorList>
            <consortium name="Pathogen Informatics"/>
        </authorList>
    </citation>
    <scope>NUCLEOTIDE SEQUENCE [LARGE SCALE GENOMIC DNA]</scope>
</reference>
<feature type="domain" description="Peptidase M13 C-terminal" evidence="8">
    <location>
        <begin position="645"/>
        <end position="720"/>
    </location>
</feature>
<keyword evidence="3" id="KW-0645">Protease</keyword>
<dbReference type="Pfam" id="PF01431">
    <property type="entry name" value="Peptidase_M13"/>
    <property type="match status" value="2"/>
</dbReference>
<evidence type="ECO:0000313" key="10">
    <source>
        <dbReference type="EMBL" id="VDL75906.1"/>
    </source>
</evidence>
<name>A0A0N4Y803_NIPBR</name>
<evidence type="ECO:0000256" key="4">
    <source>
        <dbReference type="ARBA" id="ARBA00022723"/>
    </source>
</evidence>
<evidence type="ECO:0000256" key="3">
    <source>
        <dbReference type="ARBA" id="ARBA00022670"/>
    </source>
</evidence>
<dbReference type="InterPro" id="IPR018497">
    <property type="entry name" value="Peptidase_M13_C"/>
</dbReference>
<dbReference type="Gene3D" id="3.40.390.10">
    <property type="entry name" value="Collagenase (Catalytic Domain)"/>
    <property type="match status" value="2"/>
</dbReference>
<dbReference type="WBParaSite" id="NBR_0001231601-mRNA-1">
    <property type="protein sequence ID" value="NBR_0001231601-mRNA-1"/>
    <property type="gene ID" value="NBR_0001231601"/>
</dbReference>
<dbReference type="InterPro" id="IPR008753">
    <property type="entry name" value="Peptidase_M13_N"/>
</dbReference>
<evidence type="ECO:0000256" key="5">
    <source>
        <dbReference type="ARBA" id="ARBA00022801"/>
    </source>
</evidence>
<dbReference type="GO" id="GO:0016485">
    <property type="term" value="P:protein processing"/>
    <property type="evidence" value="ECO:0007669"/>
    <property type="project" value="TreeGrafter"/>
</dbReference>
<dbReference type="Proteomes" id="UP000271162">
    <property type="component" value="Unassembled WGS sequence"/>
</dbReference>
<evidence type="ECO:0000313" key="12">
    <source>
        <dbReference type="WBParaSite" id="NBR_0001231601-mRNA-1"/>
    </source>
</evidence>
<comment type="cofactor">
    <cofactor evidence="1">
        <name>Zn(2+)</name>
        <dbReference type="ChEBI" id="CHEBI:29105"/>
    </cofactor>
</comment>
<feature type="domain" description="Peptidase M13 C-terminal" evidence="8">
    <location>
        <begin position="577"/>
        <end position="640"/>
    </location>
</feature>
<evidence type="ECO:0000256" key="6">
    <source>
        <dbReference type="ARBA" id="ARBA00022833"/>
    </source>
</evidence>
<dbReference type="InterPro" id="IPR024079">
    <property type="entry name" value="MetalloPept_cat_dom_sf"/>
</dbReference>
<organism evidence="12">
    <name type="scientific">Nippostrongylus brasiliensis</name>
    <name type="common">Rat hookworm</name>
    <dbReference type="NCBI Taxonomy" id="27835"/>
    <lineage>
        <taxon>Eukaryota</taxon>
        <taxon>Metazoa</taxon>
        <taxon>Ecdysozoa</taxon>
        <taxon>Nematoda</taxon>
        <taxon>Chromadorea</taxon>
        <taxon>Rhabditida</taxon>
        <taxon>Rhabditina</taxon>
        <taxon>Rhabditomorpha</taxon>
        <taxon>Strongyloidea</taxon>
        <taxon>Heligmosomidae</taxon>
        <taxon>Nippostrongylus</taxon>
    </lineage>
</organism>
<dbReference type="OMA" id="GAIGHEM"/>
<dbReference type="Pfam" id="PF05649">
    <property type="entry name" value="Peptidase_M13_N"/>
    <property type="match status" value="1"/>
</dbReference>
<evidence type="ECO:0000256" key="2">
    <source>
        <dbReference type="ARBA" id="ARBA00007357"/>
    </source>
</evidence>
<dbReference type="PANTHER" id="PTHR11733">
    <property type="entry name" value="ZINC METALLOPROTEASE FAMILY M13 NEPRILYSIN-RELATED"/>
    <property type="match status" value="1"/>
</dbReference>
<comment type="similarity">
    <text evidence="2">Belongs to the peptidase M13 family.</text>
</comment>
<dbReference type="PRINTS" id="PR00786">
    <property type="entry name" value="NEPRILYSIN"/>
</dbReference>
<dbReference type="EMBL" id="UYSL01020720">
    <property type="protein sequence ID" value="VDL75906.1"/>
    <property type="molecule type" value="Genomic_DNA"/>
</dbReference>
<feature type="domain" description="Peptidase M13 N-terminal" evidence="9">
    <location>
        <begin position="98"/>
        <end position="507"/>
    </location>
</feature>
<dbReference type="PANTHER" id="PTHR11733:SF188">
    <property type="entry name" value="NEPRILYSIN"/>
    <property type="match status" value="1"/>
</dbReference>
<keyword evidence="5" id="KW-0378">Hydrolase</keyword>
<keyword evidence="7" id="KW-0482">Metalloprotease</keyword>
<evidence type="ECO:0000259" key="9">
    <source>
        <dbReference type="Pfam" id="PF05649"/>
    </source>
</evidence>
<dbReference type="GO" id="GO:0005886">
    <property type="term" value="C:plasma membrane"/>
    <property type="evidence" value="ECO:0007669"/>
    <property type="project" value="TreeGrafter"/>
</dbReference>
<dbReference type="AlphaFoldDB" id="A0A0N4Y803"/>
<reference evidence="12" key="1">
    <citation type="submission" date="2016-04" db="UniProtKB">
        <authorList>
            <consortium name="WormBaseParasite"/>
        </authorList>
    </citation>
    <scope>IDENTIFICATION</scope>
</reference>
<dbReference type="GO" id="GO:0046872">
    <property type="term" value="F:metal ion binding"/>
    <property type="evidence" value="ECO:0007669"/>
    <property type="project" value="UniProtKB-KW"/>
</dbReference>
<dbReference type="CDD" id="cd08662">
    <property type="entry name" value="M13"/>
    <property type="match status" value="1"/>
</dbReference>
<keyword evidence="4" id="KW-0479">Metal-binding</keyword>
<sequence length="724" mass="83644">MNILVFIKYMDENHPHHKEAATTRKPHNQYDQYDRLINDKPQTQRSNQEIVRRSPILLDLAAIRVNSSEYCPSYGESESKWQELGTYLFDAVDQTFDPCEDFYGFSCNKYIETTVEHTSKAMQAQIEVNNKIKAALDASEENMSDTEKITKKVVDACVKHIEQQESYIIQVLTDMKRWFDGIPFMGHTIKPDLNIFEVMGTIEQERSMATLIDGWVTYDHKHANKHVLYLSQPDLPMPREDYMVNQNNHALQLRFAIIQIMLTRFVQIVSAEPELYDENIKDAAKKIAKLEADMASASWSDVQMKNYAQRYNPYSVKELEQLYPNIDWRSYLNGLLSSVENVTQVVEEQVVLSQPSYFAWLNTMFNTTDTDTIVNYILLNVIFEDAEFLGNAASKIAADAKYVRYVERRSTEVTRTGKEFMRAYQDDDDPAVNCIGMVMAYMPYGPGYVYAKSLKNRDEIRKDVAAVAEQVIASFSDQVLSVDWMTGFSKRHARSKLHNLVTNIGWPEELFGDFSDSKAIDAYHEEDYAAILQQHDFYSMINTLRKGKGNRESYRLLVQPAVRTKFFTSPAIAKVSYVPERNSLTIPIAMWNPPYYRYDFPKAYNFAGLGGAIGHEMSHGFDEKGIQFADRGSLIGCTWMKCGWLPKLEQFTPNQIFWISYANSLCRYQYHYEKRAQLMSGPRVPDRCRTNQVVQDLTEFTMDFGCRPGQKMAPESDQRCKVWV</sequence>
<dbReference type="GO" id="GO:0004222">
    <property type="term" value="F:metalloendopeptidase activity"/>
    <property type="evidence" value="ECO:0007669"/>
    <property type="project" value="InterPro"/>
</dbReference>
<dbReference type="InterPro" id="IPR000718">
    <property type="entry name" value="Peptidase_M13"/>
</dbReference>
<evidence type="ECO:0000256" key="1">
    <source>
        <dbReference type="ARBA" id="ARBA00001947"/>
    </source>
</evidence>
<keyword evidence="6" id="KW-0862">Zinc</keyword>
<evidence type="ECO:0000313" key="11">
    <source>
        <dbReference type="Proteomes" id="UP000271162"/>
    </source>
</evidence>
<dbReference type="STRING" id="27835.A0A0N4Y803"/>
<protein>
    <submittedName>
        <fullName evidence="12">Neprilysin-2</fullName>
    </submittedName>
</protein>
<dbReference type="PROSITE" id="PS51885">
    <property type="entry name" value="NEPRILYSIN"/>
    <property type="match status" value="1"/>
</dbReference>
<evidence type="ECO:0000259" key="8">
    <source>
        <dbReference type="Pfam" id="PF01431"/>
    </source>
</evidence>
<dbReference type="SUPFAM" id="SSF55486">
    <property type="entry name" value="Metalloproteases ('zincins'), catalytic domain"/>
    <property type="match status" value="1"/>
</dbReference>
<accession>A0A0N4Y803</accession>
<dbReference type="InterPro" id="IPR042089">
    <property type="entry name" value="Peptidase_M13_dom_2"/>
</dbReference>
<evidence type="ECO:0000256" key="7">
    <source>
        <dbReference type="ARBA" id="ARBA00023049"/>
    </source>
</evidence>
<dbReference type="Gene3D" id="1.10.1380.10">
    <property type="entry name" value="Neutral endopeptidase , domain2"/>
    <property type="match status" value="1"/>
</dbReference>